<organism evidence="2 3">
    <name type="scientific">Polypedilum vanderplanki</name>
    <name type="common">Sleeping chironomid midge</name>
    <dbReference type="NCBI Taxonomy" id="319348"/>
    <lineage>
        <taxon>Eukaryota</taxon>
        <taxon>Metazoa</taxon>
        <taxon>Ecdysozoa</taxon>
        <taxon>Arthropoda</taxon>
        <taxon>Hexapoda</taxon>
        <taxon>Insecta</taxon>
        <taxon>Pterygota</taxon>
        <taxon>Neoptera</taxon>
        <taxon>Endopterygota</taxon>
        <taxon>Diptera</taxon>
        <taxon>Nematocera</taxon>
        <taxon>Chironomoidea</taxon>
        <taxon>Chironomidae</taxon>
        <taxon>Chironominae</taxon>
        <taxon>Polypedilum</taxon>
        <taxon>Polypedilum</taxon>
    </lineage>
</organism>
<dbReference type="PANTHER" id="PTHR23308">
    <property type="entry name" value="NUCLEAR INHIBITOR OF PROTEIN PHOSPHATASE-1"/>
    <property type="match status" value="1"/>
</dbReference>
<protein>
    <recommendedName>
        <fullName evidence="1">FHA domain-containing protein</fullName>
    </recommendedName>
</protein>
<sequence length="241" mass="27560">MEDNIICGCHCATKPSQGLHLTVTKNNEIIDKLSIDQKNCYFFGRDCNQCDFILTHDSCSRLHASLSYHKHLNLFYLMDLGSSHGTWIGDNLKIEQNRPTPINIGSNFHFGYSTRIYTICKEEENEIMENEIIENEPDIDIDALTNLNTQFNKNLFTNSNTNSNIIKMAKRKNVQFVEPEEIMNDDSLTGRFKNLVQSIVIPTKKIRLDPDSNNNDLKVFSPITSTNINPAPDVEMEENII</sequence>
<name>A0A9J6BSQ7_POLVA</name>
<dbReference type="InterPro" id="IPR050923">
    <property type="entry name" value="Cell_Proc_Reg/RNA_Proc"/>
</dbReference>
<dbReference type="Pfam" id="PF00498">
    <property type="entry name" value="FHA"/>
    <property type="match status" value="1"/>
</dbReference>
<evidence type="ECO:0000259" key="1">
    <source>
        <dbReference type="PROSITE" id="PS50006"/>
    </source>
</evidence>
<dbReference type="Gene3D" id="2.60.200.20">
    <property type="match status" value="1"/>
</dbReference>
<dbReference type="InterPro" id="IPR000253">
    <property type="entry name" value="FHA_dom"/>
</dbReference>
<comment type="caution">
    <text evidence="2">The sequence shown here is derived from an EMBL/GenBank/DDBJ whole genome shotgun (WGS) entry which is preliminary data.</text>
</comment>
<dbReference type="CDD" id="cd22674">
    <property type="entry name" value="FHA_PPP1R8"/>
    <property type="match status" value="1"/>
</dbReference>
<accession>A0A9J6BSQ7</accession>
<dbReference type="SMART" id="SM00240">
    <property type="entry name" value="FHA"/>
    <property type="match status" value="1"/>
</dbReference>
<gene>
    <name evidence="2" type="ORF">PVAND_002844</name>
</gene>
<dbReference type="FunFam" id="2.60.200.20:FF:000019">
    <property type="entry name" value="Nuclear inhibitor of protein phosphatase"/>
    <property type="match status" value="1"/>
</dbReference>
<dbReference type="OrthoDB" id="4096268at2759"/>
<dbReference type="InterPro" id="IPR008984">
    <property type="entry name" value="SMAD_FHA_dom_sf"/>
</dbReference>
<proteinExistence type="predicted"/>
<dbReference type="EMBL" id="JADBJN010000003">
    <property type="protein sequence ID" value="KAG5672744.1"/>
    <property type="molecule type" value="Genomic_DNA"/>
</dbReference>
<dbReference type="AlphaFoldDB" id="A0A9J6BSQ7"/>
<feature type="domain" description="FHA" evidence="1">
    <location>
        <begin position="41"/>
        <end position="93"/>
    </location>
</feature>
<dbReference type="Proteomes" id="UP001107558">
    <property type="component" value="Chromosome 3"/>
</dbReference>
<reference evidence="2" key="1">
    <citation type="submission" date="2021-03" db="EMBL/GenBank/DDBJ databases">
        <title>Chromosome level genome of the anhydrobiotic midge Polypedilum vanderplanki.</title>
        <authorList>
            <person name="Yoshida Y."/>
            <person name="Kikawada T."/>
            <person name="Gusev O."/>
        </authorList>
    </citation>
    <scope>NUCLEOTIDE SEQUENCE</scope>
    <source>
        <strain evidence="2">NIAS01</strain>
        <tissue evidence="2">Whole body or cell culture</tissue>
    </source>
</reference>
<keyword evidence="3" id="KW-1185">Reference proteome</keyword>
<evidence type="ECO:0000313" key="2">
    <source>
        <dbReference type="EMBL" id="KAG5672744.1"/>
    </source>
</evidence>
<dbReference type="PROSITE" id="PS50006">
    <property type="entry name" value="FHA_DOMAIN"/>
    <property type="match status" value="1"/>
</dbReference>
<dbReference type="SUPFAM" id="SSF49879">
    <property type="entry name" value="SMAD/FHA domain"/>
    <property type="match status" value="1"/>
</dbReference>
<evidence type="ECO:0000313" key="3">
    <source>
        <dbReference type="Proteomes" id="UP001107558"/>
    </source>
</evidence>